<feature type="compositionally biased region" description="Basic and acidic residues" evidence="1">
    <location>
        <begin position="68"/>
        <end position="78"/>
    </location>
</feature>
<comment type="caution">
    <text evidence="2">The sequence shown here is derived from an EMBL/GenBank/DDBJ whole genome shotgun (WGS) entry which is preliminary data.</text>
</comment>
<feature type="region of interest" description="Disordered" evidence="1">
    <location>
        <begin position="372"/>
        <end position="459"/>
    </location>
</feature>
<feature type="region of interest" description="Disordered" evidence="1">
    <location>
        <begin position="329"/>
        <end position="360"/>
    </location>
</feature>
<proteinExistence type="predicted"/>
<feature type="compositionally biased region" description="Pro residues" evidence="1">
    <location>
        <begin position="297"/>
        <end position="308"/>
    </location>
</feature>
<feature type="compositionally biased region" description="Basic and acidic residues" evidence="1">
    <location>
        <begin position="203"/>
        <end position="222"/>
    </location>
</feature>
<dbReference type="Proteomes" id="UP001172155">
    <property type="component" value="Unassembled WGS sequence"/>
</dbReference>
<name>A0AA40F6S8_9PEZI</name>
<evidence type="ECO:0000313" key="2">
    <source>
        <dbReference type="EMBL" id="KAK0752111.1"/>
    </source>
</evidence>
<protein>
    <submittedName>
        <fullName evidence="2">Uncharacterized protein</fullName>
    </submittedName>
</protein>
<accession>A0AA40F6S8</accession>
<feature type="compositionally biased region" description="Pro residues" evidence="1">
    <location>
        <begin position="158"/>
        <end position="173"/>
    </location>
</feature>
<dbReference type="AlphaFoldDB" id="A0AA40F6S8"/>
<organism evidence="2 3">
    <name type="scientific">Schizothecium vesticola</name>
    <dbReference type="NCBI Taxonomy" id="314040"/>
    <lineage>
        <taxon>Eukaryota</taxon>
        <taxon>Fungi</taxon>
        <taxon>Dikarya</taxon>
        <taxon>Ascomycota</taxon>
        <taxon>Pezizomycotina</taxon>
        <taxon>Sordariomycetes</taxon>
        <taxon>Sordariomycetidae</taxon>
        <taxon>Sordariales</taxon>
        <taxon>Schizotheciaceae</taxon>
        <taxon>Schizothecium</taxon>
    </lineage>
</organism>
<feature type="compositionally biased region" description="Low complexity" evidence="1">
    <location>
        <begin position="130"/>
        <end position="145"/>
    </location>
</feature>
<evidence type="ECO:0000313" key="3">
    <source>
        <dbReference type="Proteomes" id="UP001172155"/>
    </source>
</evidence>
<keyword evidence="3" id="KW-1185">Reference proteome</keyword>
<feature type="compositionally biased region" description="Low complexity" evidence="1">
    <location>
        <begin position="448"/>
        <end position="458"/>
    </location>
</feature>
<evidence type="ECO:0000256" key="1">
    <source>
        <dbReference type="SAM" id="MobiDB-lite"/>
    </source>
</evidence>
<feature type="region of interest" description="Disordered" evidence="1">
    <location>
        <begin position="34"/>
        <end position="314"/>
    </location>
</feature>
<feature type="compositionally biased region" description="Pro residues" evidence="1">
    <location>
        <begin position="566"/>
        <end position="575"/>
    </location>
</feature>
<feature type="compositionally biased region" description="Polar residues" evidence="1">
    <location>
        <begin position="502"/>
        <end position="511"/>
    </location>
</feature>
<feature type="compositionally biased region" description="Low complexity" evidence="1">
    <location>
        <begin position="524"/>
        <end position="539"/>
    </location>
</feature>
<feature type="compositionally biased region" description="Polar residues" evidence="1">
    <location>
        <begin position="329"/>
        <end position="340"/>
    </location>
</feature>
<dbReference type="EMBL" id="JAUKUD010000002">
    <property type="protein sequence ID" value="KAK0752111.1"/>
    <property type="molecule type" value="Genomic_DNA"/>
</dbReference>
<gene>
    <name evidence="2" type="ORF">B0T18DRAFT_84208</name>
</gene>
<sequence length="584" mass="64978">MSTKDRRPNIACVEDADDFDNPIHETARYAASVYTSSVASPVKEKPNTGRARRDKRRDSTSPLTDSDSTVHPHGDLVKRSKSIVNNHNHNHKKAIIPSPVSRPPAKQIRTAPTMRKHEEASYYGVSPNITTAASSRPRGTSRPSSYYAPQANSGYYPQHPPPVAPTSYPPPSWTPSGQSPYPPPSVASQQSQQAQDYFSTRPLEVRTRPLEDRPRPLEDRFGGGRPQSSIGFRPVRNPSYGEYEEDQVHDKVVARRPSVNHRRMSRTEHDFDQDRHAMPPPPRRPQTTRPVSQAAFAPPPRQHAPPSTPSHRRTTQVLEQDVDLFQDISPHQPQQTYNYGTSITRSRSRRPTVGHAPASYDSGEFRTEVAGTRHTRRHSYYGNKSASSGSGYEDQVRLATRYQEETGGPGMQLTAETLRKAGRSRGPESRRSRSSTRSSESRDESDFRQSATTRTTRSSNDEDVTIFVKGGSATLKVGGAEMKCKDGTEINIASRNIPPSFRTVSDRSSNYLEDERRPRIGPATRTRTSSQSGGSFSRSLPKYDPPMGSHGYGAGSGPYYQNAPHKPIPPYPSYPSYPNSEAYN</sequence>
<reference evidence="2" key="1">
    <citation type="submission" date="2023-06" db="EMBL/GenBank/DDBJ databases">
        <title>Genome-scale phylogeny and comparative genomics of the fungal order Sordariales.</title>
        <authorList>
            <consortium name="Lawrence Berkeley National Laboratory"/>
            <person name="Hensen N."/>
            <person name="Bonometti L."/>
            <person name="Westerberg I."/>
            <person name="Brannstrom I.O."/>
            <person name="Guillou S."/>
            <person name="Cros-Aarteil S."/>
            <person name="Calhoun S."/>
            <person name="Haridas S."/>
            <person name="Kuo A."/>
            <person name="Mondo S."/>
            <person name="Pangilinan J."/>
            <person name="Riley R."/>
            <person name="LaButti K."/>
            <person name="Andreopoulos B."/>
            <person name="Lipzen A."/>
            <person name="Chen C."/>
            <person name="Yanf M."/>
            <person name="Daum C."/>
            <person name="Ng V."/>
            <person name="Clum A."/>
            <person name="Steindorff A."/>
            <person name="Ohm R."/>
            <person name="Martin F."/>
            <person name="Silar P."/>
            <person name="Natvig D."/>
            <person name="Lalanne C."/>
            <person name="Gautier V."/>
            <person name="Ament-velasquez S.L."/>
            <person name="Kruys A."/>
            <person name="Hutchinson M.I."/>
            <person name="Powell A.J."/>
            <person name="Barry K."/>
            <person name="Miller A.N."/>
            <person name="Grigoriev I.V."/>
            <person name="Debuchy R."/>
            <person name="Gladieux P."/>
            <person name="Thoren M.H."/>
            <person name="Johannesson H."/>
        </authorList>
    </citation>
    <scope>NUCLEOTIDE SEQUENCE</scope>
    <source>
        <strain evidence="2">SMH3187-1</strain>
    </source>
</reference>
<feature type="compositionally biased region" description="Low complexity" evidence="1">
    <location>
        <begin position="186"/>
        <end position="195"/>
    </location>
</feature>
<feature type="region of interest" description="Disordered" evidence="1">
    <location>
        <begin position="498"/>
        <end position="584"/>
    </location>
</feature>
<feature type="compositionally biased region" description="Basic and acidic residues" evidence="1">
    <location>
        <begin position="265"/>
        <end position="277"/>
    </location>
</feature>